<dbReference type="PROSITE" id="PS00149">
    <property type="entry name" value="SULFATASE_2"/>
    <property type="match status" value="1"/>
</dbReference>
<sequence>MAKPFAGKIALDIRDSEPDWAPYVAPKAPEHAPNVLLIAWDDVGYGTMDVFGGPVETPTMRRIADAGVRYSNFHTTALCSPTRASLLTGRNATSNGMATIAEFSSGFPGISTRIPFENGFVSEVLAERGYNTYCVGKWHLTPGEETSMAAFKGRWPLGRGFERFYGFLGGESSCWYPDLVHDNHQTDPPATPEEGYHIAKDLSDRAIQFIGDAKVVEPDKPFFMYLSLDAAHAPHHVFREWADRYQGRFDQGYEAIRSEILERQKELGMMPADTELSGINPHGEPAATGPDGQPWPMLDTVRPWDSLSPDERRLFARMAEVFAGYVSYTDDQVGRVISFLEESGQLDNTLVIVVSDNGASGEGGPNGTFNEWRFFNGLDTPTELSLEHIDDLGGPSSYNHYNTGWAWAFDTPFPYWKRWAGYEGGVADMCVVSWPARIPAQPDVRHQYIHAVDVVPTIYDLLDVEPPAVIKGHPQSPIEGESFASSLTDAGVPGKATQFYAMLGQRSIYHDGWLACTVHPPLSGWGRFENDVWELYDLVHDRAQAHDLAEQEPARLETMKSLWFYNAGIYHGLPLDDRTALEQTLAERPHGTPPRDRYVYYPDCASVPEQSGVLIGGRSYTLAAGVEVDSTDAEGVLYAHGGVAGGHSLYVKDRRLHYVFNWVGTHLQTVQADRDIPVGKHLFTADFTAKGRSDDPAMPGAAGTVTLFIDDEPVGSRDIVTQPGLFCAVGDGICVGRDDASPVTPDYTAPFRFTGGRIEKVVVDVSGDRFIDHEAQVRGWFLLD</sequence>
<dbReference type="PANTHER" id="PTHR42693:SF43">
    <property type="entry name" value="BLL2667 PROTEIN"/>
    <property type="match status" value="1"/>
</dbReference>
<feature type="domain" description="Sulfatase N-terminal" evidence="5">
    <location>
        <begin position="33"/>
        <end position="464"/>
    </location>
</feature>
<proteinExistence type="inferred from homology"/>
<evidence type="ECO:0000313" key="6">
    <source>
        <dbReference type="EMBL" id="GAA2145155.1"/>
    </source>
</evidence>
<dbReference type="PROSITE" id="PS00523">
    <property type="entry name" value="SULFATASE_1"/>
    <property type="match status" value="1"/>
</dbReference>
<dbReference type="SUPFAM" id="SSF53649">
    <property type="entry name" value="Alkaline phosphatase-like"/>
    <property type="match status" value="1"/>
</dbReference>
<evidence type="ECO:0000256" key="4">
    <source>
        <dbReference type="ARBA" id="ARBA00022837"/>
    </source>
</evidence>
<evidence type="ECO:0000256" key="1">
    <source>
        <dbReference type="ARBA" id="ARBA00008779"/>
    </source>
</evidence>
<protein>
    <submittedName>
        <fullName evidence="6">Sulfatase-like hydrolase/transferase</fullName>
    </submittedName>
</protein>
<dbReference type="InterPro" id="IPR024607">
    <property type="entry name" value="Sulfatase_CS"/>
</dbReference>
<dbReference type="Gene3D" id="3.40.720.10">
    <property type="entry name" value="Alkaline Phosphatase, subunit A"/>
    <property type="match status" value="1"/>
</dbReference>
<keyword evidence="3" id="KW-0378">Hydrolase</keyword>
<dbReference type="Gene3D" id="3.30.1120.10">
    <property type="match status" value="1"/>
</dbReference>
<comment type="similarity">
    <text evidence="1">Belongs to the sulfatase family.</text>
</comment>
<dbReference type="RefSeq" id="WP_344150784.1">
    <property type="nucleotide sequence ID" value="NZ_BAAAQR010000005.1"/>
</dbReference>
<dbReference type="CDD" id="cd16025">
    <property type="entry name" value="PAS_like"/>
    <property type="match status" value="1"/>
</dbReference>
<comment type="caution">
    <text evidence="6">The sequence shown here is derived from an EMBL/GenBank/DDBJ whole genome shotgun (WGS) entry which is preliminary data.</text>
</comment>
<evidence type="ECO:0000256" key="2">
    <source>
        <dbReference type="ARBA" id="ARBA00022723"/>
    </source>
</evidence>
<keyword evidence="7" id="KW-1185">Reference proteome</keyword>
<keyword evidence="2" id="KW-0479">Metal-binding</keyword>
<evidence type="ECO:0000259" key="5">
    <source>
        <dbReference type="Pfam" id="PF00884"/>
    </source>
</evidence>
<dbReference type="EMBL" id="BAAAQR010000005">
    <property type="protein sequence ID" value="GAA2145155.1"/>
    <property type="molecule type" value="Genomic_DNA"/>
</dbReference>
<reference evidence="6 7" key="1">
    <citation type="journal article" date="2019" name="Int. J. Syst. Evol. Microbiol.">
        <title>The Global Catalogue of Microorganisms (GCM) 10K type strain sequencing project: providing services to taxonomists for standard genome sequencing and annotation.</title>
        <authorList>
            <consortium name="The Broad Institute Genomics Platform"/>
            <consortium name="The Broad Institute Genome Sequencing Center for Infectious Disease"/>
            <person name="Wu L."/>
            <person name="Ma J."/>
        </authorList>
    </citation>
    <scope>NUCLEOTIDE SEQUENCE [LARGE SCALE GENOMIC DNA]</scope>
    <source>
        <strain evidence="6 7">JCM 16022</strain>
    </source>
</reference>
<organism evidence="6 7">
    <name type="scientific">Nocardioides koreensis</name>
    <dbReference type="NCBI Taxonomy" id="433651"/>
    <lineage>
        <taxon>Bacteria</taxon>
        <taxon>Bacillati</taxon>
        <taxon>Actinomycetota</taxon>
        <taxon>Actinomycetes</taxon>
        <taxon>Propionibacteriales</taxon>
        <taxon>Nocardioidaceae</taxon>
        <taxon>Nocardioides</taxon>
    </lineage>
</organism>
<name>A0ABN2ZP65_9ACTN</name>
<keyword evidence="4" id="KW-0106">Calcium</keyword>
<dbReference type="InterPro" id="IPR050738">
    <property type="entry name" value="Sulfatase"/>
</dbReference>
<dbReference type="Pfam" id="PF00884">
    <property type="entry name" value="Sulfatase"/>
    <property type="match status" value="1"/>
</dbReference>
<accession>A0ABN2ZP65</accession>
<evidence type="ECO:0000256" key="3">
    <source>
        <dbReference type="ARBA" id="ARBA00022801"/>
    </source>
</evidence>
<evidence type="ECO:0000313" key="7">
    <source>
        <dbReference type="Proteomes" id="UP001501771"/>
    </source>
</evidence>
<dbReference type="Proteomes" id="UP001501771">
    <property type="component" value="Unassembled WGS sequence"/>
</dbReference>
<dbReference type="PANTHER" id="PTHR42693">
    <property type="entry name" value="ARYLSULFATASE FAMILY MEMBER"/>
    <property type="match status" value="1"/>
</dbReference>
<dbReference type="InterPro" id="IPR000917">
    <property type="entry name" value="Sulfatase_N"/>
</dbReference>
<gene>
    <name evidence="6" type="ORF">GCM10009844_19530</name>
</gene>
<dbReference type="InterPro" id="IPR017850">
    <property type="entry name" value="Alkaline_phosphatase_core_sf"/>
</dbReference>